<evidence type="ECO:0000256" key="1">
    <source>
        <dbReference type="ARBA" id="ARBA00009437"/>
    </source>
</evidence>
<dbReference type="PROSITE" id="PS50931">
    <property type="entry name" value="HTH_LYSR"/>
    <property type="match status" value="1"/>
</dbReference>
<gene>
    <name evidence="6" type="ORF">LCR_19000</name>
</gene>
<dbReference type="InterPro" id="IPR037402">
    <property type="entry name" value="YidZ_PBP2"/>
</dbReference>
<dbReference type="STRING" id="29489.VL01_19000"/>
<evidence type="ECO:0000313" key="6">
    <source>
        <dbReference type="EMBL" id="KXU79386.1"/>
    </source>
</evidence>
<feature type="domain" description="HTH lysR-type" evidence="5">
    <location>
        <begin position="9"/>
        <end position="66"/>
    </location>
</feature>
<dbReference type="GO" id="GO:0003700">
    <property type="term" value="F:DNA-binding transcription factor activity"/>
    <property type="evidence" value="ECO:0007669"/>
    <property type="project" value="InterPro"/>
</dbReference>
<dbReference type="Proteomes" id="UP000078435">
    <property type="component" value="Unassembled WGS sequence"/>
</dbReference>
<dbReference type="GO" id="GO:0003677">
    <property type="term" value="F:DNA binding"/>
    <property type="evidence" value="ECO:0007669"/>
    <property type="project" value="UniProtKB-KW"/>
</dbReference>
<dbReference type="SUPFAM" id="SSF46785">
    <property type="entry name" value="Winged helix' DNA-binding domain"/>
    <property type="match status" value="1"/>
</dbReference>
<dbReference type="AlphaFoldDB" id="A0A175VFB9"/>
<dbReference type="Gene3D" id="3.40.190.10">
    <property type="entry name" value="Periplasmic binding protein-like II"/>
    <property type="match status" value="2"/>
</dbReference>
<keyword evidence="3" id="KW-0238">DNA-binding</keyword>
<dbReference type="PANTHER" id="PTHR30118:SF7">
    <property type="entry name" value="TRANSCRIPTIONAL REGULATOR LYSR FAMILY"/>
    <property type="match status" value="1"/>
</dbReference>
<dbReference type="Pfam" id="PF00126">
    <property type="entry name" value="HTH_1"/>
    <property type="match status" value="1"/>
</dbReference>
<dbReference type="InterPro" id="IPR000847">
    <property type="entry name" value="LysR_HTH_N"/>
</dbReference>
<dbReference type="SUPFAM" id="SSF53850">
    <property type="entry name" value="Periplasmic binding protein-like II"/>
    <property type="match status" value="1"/>
</dbReference>
<dbReference type="PANTHER" id="PTHR30118">
    <property type="entry name" value="HTH-TYPE TRANSCRIPTIONAL REGULATOR LEUO-RELATED"/>
    <property type="match status" value="1"/>
</dbReference>
<reference evidence="6 7" key="1">
    <citation type="submission" date="2016-02" db="EMBL/GenBank/DDBJ databases">
        <title>Draft genome sequence of Aeromonas trota strain 1999lcr isolated from cerebrospinal fluid (CSF).</title>
        <authorList>
            <person name="Dallagassa C.B."/>
            <person name="Prediger K.C."/>
            <person name="Weiss V.A."/>
            <person name="Assis F.E."/>
            <person name="Baura V."/>
            <person name="Cruz L.M."/>
            <person name="Souza E.M."/>
            <person name="Pedrosa F.O."/>
            <person name="Fadel-Picheth C.M."/>
        </authorList>
    </citation>
    <scope>NUCLEOTIDE SEQUENCE [LARGE SCALE GENOMIC DNA]</scope>
    <source>
        <strain evidence="6 7">1999lcr</strain>
    </source>
</reference>
<dbReference type="InterPro" id="IPR005119">
    <property type="entry name" value="LysR_subst-bd"/>
</dbReference>
<dbReference type="Gene3D" id="1.10.10.10">
    <property type="entry name" value="Winged helix-like DNA-binding domain superfamily/Winged helix DNA-binding domain"/>
    <property type="match status" value="1"/>
</dbReference>
<organism evidence="6 7">
    <name type="scientific">Aeromonas enteropelogenes</name>
    <name type="common">Aeromonas trota</name>
    <dbReference type="NCBI Taxonomy" id="29489"/>
    <lineage>
        <taxon>Bacteria</taxon>
        <taxon>Pseudomonadati</taxon>
        <taxon>Pseudomonadota</taxon>
        <taxon>Gammaproteobacteria</taxon>
        <taxon>Aeromonadales</taxon>
        <taxon>Aeromonadaceae</taxon>
        <taxon>Aeromonas</taxon>
    </lineage>
</organism>
<dbReference type="EMBL" id="JMGO02000010">
    <property type="protein sequence ID" value="KXU79386.1"/>
    <property type="molecule type" value="Genomic_DNA"/>
</dbReference>
<evidence type="ECO:0000256" key="2">
    <source>
        <dbReference type="ARBA" id="ARBA00023015"/>
    </source>
</evidence>
<dbReference type="OrthoDB" id="8557381at2"/>
<comment type="similarity">
    <text evidence="1">Belongs to the LysR transcriptional regulatory family.</text>
</comment>
<accession>A0A175VFB9</accession>
<dbReference type="InterPro" id="IPR050389">
    <property type="entry name" value="LysR-type_TF"/>
</dbReference>
<dbReference type="Pfam" id="PF03466">
    <property type="entry name" value="LysR_substrate"/>
    <property type="match status" value="1"/>
</dbReference>
<dbReference type="PRINTS" id="PR00039">
    <property type="entry name" value="HTHLYSR"/>
</dbReference>
<sequence>MLLEQLARIDLNLLIILQVLLEERNGSKAARRLHLSQSAVSKALGRLRETFDDPLFIRSAYGLEPTARAQTLQQQLQPILLSLDNLIQPPAFDPASSEREFVIASMDSAFTLFAPLYLSELKRQAPRIRLRYEEWTENSLTEMSQGQVDIAFTVRENCINSDYRLDTLPSSICQRLLAIDGLTCLVQKHHPALRESGWDLDHYLRYPHVQTYCEGRDRWMLDYKLAEQDLYRRIEATVPSFEAALRMGMHSDMIVTLSSLYARHATQVYPLMQLPLPIELDSISHLLIWHQRHDEDPGHRWLRETLLTQIMSQLEPHAHTDDQDWAVTCK</sequence>
<dbReference type="InterPro" id="IPR036390">
    <property type="entry name" value="WH_DNA-bd_sf"/>
</dbReference>
<keyword evidence="4" id="KW-0804">Transcription</keyword>
<proteinExistence type="inferred from homology"/>
<dbReference type="CDD" id="cd08417">
    <property type="entry name" value="PBP2_Nitroaromatics_like"/>
    <property type="match status" value="1"/>
</dbReference>
<evidence type="ECO:0000256" key="3">
    <source>
        <dbReference type="ARBA" id="ARBA00023125"/>
    </source>
</evidence>
<keyword evidence="2" id="KW-0805">Transcription regulation</keyword>
<comment type="caution">
    <text evidence="6">The sequence shown here is derived from an EMBL/GenBank/DDBJ whole genome shotgun (WGS) entry which is preliminary data.</text>
</comment>
<evidence type="ECO:0000256" key="4">
    <source>
        <dbReference type="ARBA" id="ARBA00023163"/>
    </source>
</evidence>
<evidence type="ECO:0000259" key="5">
    <source>
        <dbReference type="PROSITE" id="PS50931"/>
    </source>
</evidence>
<protein>
    <submittedName>
        <fullName evidence="6">Transcriptional regulator</fullName>
    </submittedName>
</protein>
<evidence type="ECO:0000313" key="7">
    <source>
        <dbReference type="Proteomes" id="UP000078435"/>
    </source>
</evidence>
<dbReference type="InterPro" id="IPR036388">
    <property type="entry name" value="WH-like_DNA-bd_sf"/>
</dbReference>
<dbReference type="RefSeq" id="WP_026455978.1">
    <property type="nucleotide sequence ID" value="NZ_JAAKUQ010000016.1"/>
</dbReference>
<name>A0A175VFB9_AEREN</name>